<feature type="transmembrane region" description="Helical" evidence="1">
    <location>
        <begin position="59"/>
        <end position="80"/>
    </location>
</feature>
<dbReference type="Proteomes" id="UP000266552">
    <property type="component" value="Chromosome"/>
</dbReference>
<feature type="transmembrane region" description="Helical" evidence="1">
    <location>
        <begin position="6"/>
        <end position="26"/>
    </location>
</feature>
<dbReference type="EMBL" id="CP032412">
    <property type="protein sequence ID" value="AYB47024.1"/>
    <property type="molecule type" value="Genomic_DNA"/>
</dbReference>
<dbReference type="AlphaFoldDB" id="A0A385TVW6"/>
<dbReference type="RefSeq" id="WP_119850538.1">
    <property type="nucleotide sequence ID" value="NZ_CP032412.1"/>
</dbReference>
<organism evidence="2 3">
    <name type="scientific">Paenibacillus lautus</name>
    <name type="common">Bacillus lautus</name>
    <dbReference type="NCBI Taxonomy" id="1401"/>
    <lineage>
        <taxon>Bacteria</taxon>
        <taxon>Bacillati</taxon>
        <taxon>Bacillota</taxon>
        <taxon>Bacilli</taxon>
        <taxon>Bacillales</taxon>
        <taxon>Paenibacillaceae</taxon>
        <taxon>Paenibacillus</taxon>
    </lineage>
</organism>
<evidence type="ECO:0000313" key="2">
    <source>
        <dbReference type="EMBL" id="AYB47024.1"/>
    </source>
</evidence>
<reference evidence="2 3" key="1">
    <citation type="submission" date="2018-09" db="EMBL/GenBank/DDBJ databases">
        <title>Genome Sequence of Paenibacillus lautus Strain E7593-69, Azo Dye-Degrading Bacteria, Isolated from Commercial Tattoo Inks.</title>
        <authorList>
            <person name="Nho S.W."/>
            <person name="Kim S.-J."/>
            <person name="Kweon O."/>
            <person name="Cerniglia C.E."/>
        </authorList>
    </citation>
    <scope>NUCLEOTIDE SEQUENCE [LARGE SCALE GENOMIC DNA]</scope>
    <source>
        <strain evidence="2 3">E7593-69</strain>
    </source>
</reference>
<evidence type="ECO:0000313" key="3">
    <source>
        <dbReference type="Proteomes" id="UP000266552"/>
    </source>
</evidence>
<keyword evidence="1" id="KW-1133">Transmembrane helix</keyword>
<evidence type="ECO:0000256" key="1">
    <source>
        <dbReference type="SAM" id="Phobius"/>
    </source>
</evidence>
<evidence type="ECO:0008006" key="4">
    <source>
        <dbReference type="Google" id="ProtNLM"/>
    </source>
</evidence>
<protein>
    <recommendedName>
        <fullName evidence="4">Sodium:proton antiporter</fullName>
    </recommendedName>
</protein>
<gene>
    <name evidence="2" type="ORF">D5F53_28605</name>
</gene>
<keyword evidence="1" id="KW-0812">Transmembrane</keyword>
<keyword evidence="1" id="KW-0472">Membrane</keyword>
<name>A0A385TVW6_PAELA</name>
<keyword evidence="3" id="KW-1185">Reference proteome</keyword>
<dbReference type="KEGG" id="plw:D5F53_28605"/>
<proteinExistence type="predicted"/>
<feature type="transmembrane region" description="Helical" evidence="1">
    <location>
        <begin position="33"/>
        <end position="53"/>
    </location>
</feature>
<sequence>MSDLTGMGFIALIVAGIAAVLFLYFFRKSVLHLLLTSIHSALVGIGLILLAYVVQGSELLLLAGSGALLFGVFLSAAAFVRKEE</sequence>
<accession>A0A385TVW6</accession>